<protein>
    <recommendedName>
        <fullName evidence="2">Amidohydrolase-related domain-containing protein</fullName>
    </recommendedName>
</protein>
<evidence type="ECO:0008006" key="2">
    <source>
        <dbReference type="Google" id="ProtNLM"/>
    </source>
</evidence>
<organism evidence="1">
    <name type="scientific">marine metagenome</name>
    <dbReference type="NCBI Taxonomy" id="408172"/>
    <lineage>
        <taxon>unclassified sequences</taxon>
        <taxon>metagenomes</taxon>
        <taxon>ecological metagenomes</taxon>
    </lineage>
</organism>
<dbReference type="AlphaFoldDB" id="A0A382J6R7"/>
<dbReference type="EMBL" id="UINC01071990">
    <property type="protein sequence ID" value="SVC07309.1"/>
    <property type="molecule type" value="Genomic_DNA"/>
</dbReference>
<dbReference type="PANTHER" id="PTHR42889:SF1">
    <property type="entry name" value="BLR3681 PROTEIN"/>
    <property type="match status" value="1"/>
</dbReference>
<dbReference type="PANTHER" id="PTHR42889">
    <property type="entry name" value="BLR3681 PROTEIN"/>
    <property type="match status" value="1"/>
</dbReference>
<accession>A0A382J6R7</accession>
<sequence>MFRTKSGEEIFIIDGHLHNWDASPENVLNKYGQGFIDCFYAYHANLSPPEYVWDEATYANYGADRMVKDVFGDGYVDMGIFQPTYLTDFYKNGFNTTE</sequence>
<dbReference type="SUPFAM" id="SSF51556">
    <property type="entry name" value="Metallo-dependent hydrolases"/>
    <property type="match status" value="1"/>
</dbReference>
<proteinExistence type="predicted"/>
<evidence type="ECO:0000313" key="1">
    <source>
        <dbReference type="EMBL" id="SVC07309.1"/>
    </source>
</evidence>
<reference evidence="1" key="1">
    <citation type="submission" date="2018-05" db="EMBL/GenBank/DDBJ databases">
        <authorList>
            <person name="Lanie J.A."/>
            <person name="Ng W.-L."/>
            <person name="Kazmierczak K.M."/>
            <person name="Andrzejewski T.M."/>
            <person name="Davidsen T.M."/>
            <person name="Wayne K.J."/>
            <person name="Tettelin H."/>
            <person name="Glass J.I."/>
            <person name="Rusch D."/>
            <person name="Podicherti R."/>
            <person name="Tsui H.-C.T."/>
            <person name="Winkler M.E."/>
        </authorList>
    </citation>
    <scope>NUCLEOTIDE SEQUENCE</scope>
</reference>
<gene>
    <name evidence="1" type="ORF">METZ01_LOCUS260163</name>
</gene>
<name>A0A382J6R7_9ZZZZ</name>
<feature type="non-terminal residue" evidence="1">
    <location>
        <position position="98"/>
    </location>
</feature>
<dbReference type="InterPro" id="IPR032466">
    <property type="entry name" value="Metal_Hydrolase"/>
</dbReference>